<sequence length="1043" mass="119031">MSNNIEVIEHHLAPVNYEKILSAISQAIKQLSSEQGSPERLIHVKTDLIAFDIDALADKVAVQFAKSNEYPFEIKEGMSYATVHALSLAEKSAFHVQLKDKIQPQLHQQILAHIKAGTGQTSLEHFANQLLTPMEDFANNQTTGLNYPLSKEQSLEKKRLHAHAHKPESTPWLKAHKLTLTVGNIGSFHQQIIDNICNYLSQQENCQDDDIEEVREALGEEIAQPTSNFSQLRTVLIKESVARIYRDAKVRYLRYLFNGIKEWKKDIINKTARNDNEERQYQGLHLLNNLIKRLQGLDAYIRQEEKDYGYYDVSFGGQTYNYRDIFSRADAFDQLPIITEIDGFLGESTDLNHQTKTFTTGIKLKLNGAVNVHGGSGKSVFEYNTSLLDPESTDYTARLAGARSPKRFYEKVVKVALLYCFVFKEMRNNTFRAGAYFEQQLLPILRDGKDIEKIQVLQQLKNEITTPEVSGNIEILKSLLTAFLTQSSIGPKRFEDPLVLSLDKSILIKDVNKMVMNNIFFQDTFDGYNGKKALKYVSVKEDSTSTEALCKLPLRLTFEPIYYYPTADAAETFTITHETKNIQVLPVFFVPMGGKLAQKYKDVYRDVKRVFLYYRHRPHVHSDPAQAFVYRFTYTLLAYLFLDILAGSVSKIQAREIFCPLLTIHSEEQLPDEGNEQYTDETFIHSLMKVLSHMLSVDYTSGSQGFYLDTARGEHAFKLKNALHSLYSALPIIFRRTQQISHYNPASMLQKLAIIIVSSRKCDENIHSPQYYEGTILGKVIGIERQPDGSMRLQTLSTFSANQNNEDMFQRPHVLLEQVKQCHALGYKHFLYVARAPYTSTLHISDTGKEDLFFMNKDVVQSMRSIDNDIKVYPIFYDKYYVINRKNALQSPGKPNLKADSLYIDDIGELTSVAKDPSKQSLIFFNLFSGIKVNPTAIYNGVISYATLINMYDDPSYDQYIWADLLSEPLPNSLKVDILDFLTLLHFARYEKSSQLGFKLDPYMDIIGDSSVSKDAIFPAMKGNVHFNSLAFLTLVRAVLHTK</sequence>
<feature type="coiled-coil region" evidence="1">
    <location>
        <begin position="260"/>
        <end position="307"/>
    </location>
</feature>
<name>A0A402A7R3_9CHLR</name>
<evidence type="ECO:0000313" key="3">
    <source>
        <dbReference type="Proteomes" id="UP000287352"/>
    </source>
</evidence>
<protein>
    <submittedName>
        <fullName evidence="2">Uncharacterized protein</fullName>
    </submittedName>
</protein>
<dbReference type="EMBL" id="BIFR01000002">
    <property type="protein sequence ID" value="GCE15109.1"/>
    <property type="molecule type" value="Genomic_DNA"/>
</dbReference>
<proteinExistence type="predicted"/>
<dbReference type="Proteomes" id="UP000287352">
    <property type="component" value="Unassembled WGS sequence"/>
</dbReference>
<keyword evidence="1" id="KW-0175">Coiled coil</keyword>
<accession>A0A402A7R3</accession>
<reference evidence="3" key="1">
    <citation type="submission" date="2018-12" db="EMBL/GenBank/DDBJ databases">
        <title>Tengunoibacter tsumagoiensis gen. nov., sp. nov., Dictyobacter kobayashii sp. nov., D. alpinus sp. nov., and D. joshuensis sp. nov. and description of Dictyobacteraceae fam. nov. within the order Ktedonobacterales isolated from Tengu-no-mugimeshi.</title>
        <authorList>
            <person name="Wang C.M."/>
            <person name="Zheng Y."/>
            <person name="Sakai Y."/>
            <person name="Toyoda A."/>
            <person name="Minakuchi Y."/>
            <person name="Abe K."/>
            <person name="Yokota A."/>
            <person name="Yabe S."/>
        </authorList>
    </citation>
    <scope>NUCLEOTIDE SEQUENCE [LARGE SCALE GENOMIC DNA]</scope>
    <source>
        <strain evidence="3">Uno3</strain>
    </source>
</reference>
<dbReference type="RefSeq" id="WP_126582616.1">
    <property type="nucleotide sequence ID" value="NZ_BIFR01000002.1"/>
</dbReference>
<organism evidence="2 3">
    <name type="scientific">Tengunoibacter tsumagoiensis</name>
    <dbReference type="NCBI Taxonomy" id="2014871"/>
    <lineage>
        <taxon>Bacteria</taxon>
        <taxon>Bacillati</taxon>
        <taxon>Chloroflexota</taxon>
        <taxon>Ktedonobacteria</taxon>
        <taxon>Ktedonobacterales</taxon>
        <taxon>Dictyobacteraceae</taxon>
        <taxon>Tengunoibacter</taxon>
    </lineage>
</organism>
<gene>
    <name evidence="2" type="ORF">KTT_49680</name>
</gene>
<dbReference type="AlphaFoldDB" id="A0A402A7R3"/>
<evidence type="ECO:0000313" key="2">
    <source>
        <dbReference type="EMBL" id="GCE15109.1"/>
    </source>
</evidence>
<keyword evidence="3" id="KW-1185">Reference proteome</keyword>
<evidence type="ECO:0000256" key="1">
    <source>
        <dbReference type="SAM" id="Coils"/>
    </source>
</evidence>
<comment type="caution">
    <text evidence="2">The sequence shown here is derived from an EMBL/GenBank/DDBJ whole genome shotgun (WGS) entry which is preliminary data.</text>
</comment>
<dbReference type="OrthoDB" id="135566at2"/>